<dbReference type="OrthoDB" id="537501at2"/>
<gene>
    <name evidence="1" type="ORF">EKG83_35485</name>
</gene>
<protein>
    <submittedName>
        <fullName evidence="1">Lycopene cyclase</fullName>
    </submittedName>
</protein>
<reference evidence="2" key="1">
    <citation type="journal article" date="2021" name="Curr. Microbiol.">
        <title>Complete genome of nocamycin-producing strain Saccharothrix syringae NRRL B-16468 reveals the biosynthetic potential for secondary metabolites.</title>
        <authorList>
            <person name="Mo X."/>
            <person name="Yang S."/>
        </authorList>
    </citation>
    <scope>NUCLEOTIDE SEQUENCE [LARGE SCALE GENOMIC DNA]</scope>
    <source>
        <strain evidence="2">ATCC 51364 / DSM 43886 / JCM 6844 / KCTC 9398 / NBRC 14523 / NRRL B-16468 / INA 2240</strain>
    </source>
</reference>
<dbReference type="SUPFAM" id="SSF51905">
    <property type="entry name" value="FAD/NAD(P)-binding domain"/>
    <property type="match status" value="1"/>
</dbReference>
<dbReference type="Proteomes" id="UP000325787">
    <property type="component" value="Chromosome"/>
</dbReference>
<evidence type="ECO:0000313" key="1">
    <source>
        <dbReference type="EMBL" id="QFZ22009.1"/>
    </source>
</evidence>
<dbReference type="PANTHER" id="PTHR39757:SF5">
    <property type="entry name" value="OS02G0190600 PROTEIN"/>
    <property type="match status" value="1"/>
</dbReference>
<dbReference type="PANTHER" id="PTHR39757">
    <property type="match status" value="1"/>
</dbReference>
<dbReference type="InterPro" id="IPR036188">
    <property type="entry name" value="FAD/NAD-bd_sf"/>
</dbReference>
<sequence>MGGVVVVGGGPAGRALARECAALGLRTTLVDRDPGRPWRATYAAWADELPAGAPVSVVASRARVVGTREHRLARAYAVLDNERLRELPDGVEVVAGRVVARTASGVRLADGRVVSGRVVRATGAVGGRAAQTAVGVVVPAAAARPFVGPDEALIMDWRRPPARTTEDPTFLYAIPLGADRVLLEETSLARRPGLPLPELRLRLRARLAAHGVAVPDGDEERVHIPLDVPPAAGAFGAAAGFVHPATGYSVATSLRRAPGVARALAEGRPVGRSVPERVVHGLRLRGLTALLAMRPDEVPQFFDNFFLLAENDQRAYLGDHGDLRGTTRAMLRLFGVSRWPMRARMVFPVQTAKFVGTPG</sequence>
<accession>A0A5Q0H758</accession>
<dbReference type="AlphaFoldDB" id="A0A5Q0H758"/>
<name>A0A5Q0H758_SACSY</name>
<dbReference type="Pfam" id="PF05834">
    <property type="entry name" value="Lycopene_cycl"/>
    <property type="match status" value="1"/>
</dbReference>
<evidence type="ECO:0000313" key="2">
    <source>
        <dbReference type="Proteomes" id="UP000325787"/>
    </source>
</evidence>
<proteinExistence type="predicted"/>
<keyword evidence="2" id="KW-1185">Reference proteome</keyword>
<dbReference type="EMBL" id="CP034550">
    <property type="protein sequence ID" value="QFZ22009.1"/>
    <property type="molecule type" value="Genomic_DNA"/>
</dbReference>
<dbReference type="Gene3D" id="3.50.50.60">
    <property type="entry name" value="FAD/NAD(P)-binding domain"/>
    <property type="match status" value="1"/>
</dbReference>
<dbReference type="RefSeq" id="WP_033432471.1">
    <property type="nucleotide sequence ID" value="NZ_CP034550.1"/>
</dbReference>
<organism evidence="1 2">
    <name type="scientific">Saccharothrix syringae</name>
    <name type="common">Nocardiopsis syringae</name>
    <dbReference type="NCBI Taxonomy" id="103733"/>
    <lineage>
        <taxon>Bacteria</taxon>
        <taxon>Bacillati</taxon>
        <taxon>Actinomycetota</taxon>
        <taxon>Actinomycetes</taxon>
        <taxon>Pseudonocardiales</taxon>
        <taxon>Pseudonocardiaceae</taxon>
        <taxon>Saccharothrix</taxon>
    </lineage>
</organism>
<dbReference type="KEGG" id="ssyi:EKG83_35485"/>